<dbReference type="GO" id="GO:0003676">
    <property type="term" value="F:nucleic acid binding"/>
    <property type="evidence" value="ECO:0007669"/>
    <property type="project" value="InterPro"/>
</dbReference>
<dbReference type="SUPFAM" id="SSF52540">
    <property type="entry name" value="P-loop containing nucleoside triphosphate hydrolases"/>
    <property type="match status" value="1"/>
</dbReference>
<keyword evidence="2" id="KW-0547">Nucleotide-binding</keyword>
<feature type="compositionally biased region" description="Basic residues" evidence="6">
    <location>
        <begin position="684"/>
        <end position="696"/>
    </location>
</feature>
<dbReference type="EC" id="5.6.2.4" evidence="5"/>
<gene>
    <name evidence="9" type="ORF">GGX14DRAFT_401340</name>
</gene>
<evidence type="ECO:0000256" key="1">
    <source>
        <dbReference type="ARBA" id="ARBA00005446"/>
    </source>
</evidence>
<evidence type="ECO:0000256" key="4">
    <source>
        <dbReference type="ARBA" id="ARBA00034617"/>
    </source>
</evidence>
<dbReference type="EMBL" id="JARJCW010000068">
    <property type="protein sequence ID" value="KAJ7199390.1"/>
    <property type="molecule type" value="Genomic_DNA"/>
</dbReference>
<proteinExistence type="inferred from homology"/>
<keyword evidence="9" id="KW-0378">Hydrolase</keyword>
<dbReference type="SMART" id="SM00487">
    <property type="entry name" value="DEXDc"/>
    <property type="match status" value="1"/>
</dbReference>
<feature type="compositionally biased region" description="Acidic residues" evidence="6">
    <location>
        <begin position="428"/>
        <end position="439"/>
    </location>
</feature>
<dbReference type="GO" id="GO:0005634">
    <property type="term" value="C:nucleus"/>
    <property type="evidence" value="ECO:0007669"/>
    <property type="project" value="TreeGrafter"/>
</dbReference>
<feature type="compositionally biased region" description="Polar residues" evidence="6">
    <location>
        <begin position="546"/>
        <end position="559"/>
    </location>
</feature>
<dbReference type="SMART" id="SM00490">
    <property type="entry name" value="HELICc"/>
    <property type="match status" value="1"/>
</dbReference>
<dbReference type="PROSITE" id="PS51194">
    <property type="entry name" value="HELICASE_CTER"/>
    <property type="match status" value="1"/>
</dbReference>
<organism evidence="9 10">
    <name type="scientific">Mycena pura</name>
    <dbReference type="NCBI Taxonomy" id="153505"/>
    <lineage>
        <taxon>Eukaryota</taxon>
        <taxon>Fungi</taxon>
        <taxon>Dikarya</taxon>
        <taxon>Basidiomycota</taxon>
        <taxon>Agaricomycotina</taxon>
        <taxon>Agaricomycetes</taxon>
        <taxon>Agaricomycetidae</taxon>
        <taxon>Agaricales</taxon>
        <taxon>Marasmiineae</taxon>
        <taxon>Mycenaceae</taxon>
        <taxon>Mycena</taxon>
    </lineage>
</organism>
<dbReference type="GO" id="GO:0005694">
    <property type="term" value="C:chromosome"/>
    <property type="evidence" value="ECO:0007669"/>
    <property type="project" value="TreeGrafter"/>
</dbReference>
<evidence type="ECO:0000313" key="9">
    <source>
        <dbReference type="EMBL" id="KAJ7199390.1"/>
    </source>
</evidence>
<evidence type="ECO:0000256" key="2">
    <source>
        <dbReference type="ARBA" id="ARBA00022741"/>
    </source>
</evidence>
<dbReference type="InterPro" id="IPR014001">
    <property type="entry name" value="Helicase_ATP-bd"/>
</dbReference>
<evidence type="ECO:0000259" key="8">
    <source>
        <dbReference type="PROSITE" id="PS51194"/>
    </source>
</evidence>
<feature type="domain" description="Helicase ATP-binding" evidence="7">
    <location>
        <begin position="51"/>
        <end position="245"/>
    </location>
</feature>
<dbReference type="Pfam" id="PF00271">
    <property type="entry name" value="Helicase_C"/>
    <property type="match status" value="1"/>
</dbReference>
<dbReference type="PROSITE" id="PS51192">
    <property type="entry name" value="HELICASE_ATP_BIND_1"/>
    <property type="match status" value="1"/>
</dbReference>
<protein>
    <recommendedName>
        <fullName evidence="5">DNA 3'-5' helicase</fullName>
        <ecNumber evidence="5">5.6.2.4</ecNumber>
    </recommendedName>
</protein>
<dbReference type="GO" id="GO:0000724">
    <property type="term" value="P:double-strand break repair via homologous recombination"/>
    <property type="evidence" value="ECO:0007669"/>
    <property type="project" value="TreeGrafter"/>
</dbReference>
<dbReference type="InterPro" id="IPR001650">
    <property type="entry name" value="Helicase_C-like"/>
</dbReference>
<feature type="region of interest" description="Disordered" evidence="6">
    <location>
        <begin position="667"/>
        <end position="696"/>
    </location>
</feature>
<dbReference type="Pfam" id="PF00270">
    <property type="entry name" value="DEAD"/>
    <property type="match status" value="1"/>
</dbReference>
<comment type="catalytic activity">
    <reaction evidence="4">
        <text>Couples ATP hydrolysis with the unwinding of duplex DNA by translocating in the 3'-5' direction.</text>
        <dbReference type="EC" id="5.6.2.4"/>
    </reaction>
</comment>
<evidence type="ECO:0000313" key="10">
    <source>
        <dbReference type="Proteomes" id="UP001219525"/>
    </source>
</evidence>
<name>A0AAD6Y3G7_9AGAR</name>
<sequence length="696" mass="78651">MSSEEEHIKRTAESQRILKAARERARRKRNYDSAQTRRDLARLFEAEFDVSEAIVLGLDAVVIAGTGAGKTIPFMMPLLLDRTKFVLVISPLKILQEDQLTQSQANRFRKMGLKAAAVNGDTYKKELQQARQICNALSRFLIYSLQELRTQIHNAIFTSPEMCFEHQEFRKYLRDEQTGKRIRAVIIDEAHCASQWGGDFRPHYALLHRLRALLPVGTPILATSATLSQCALTEVCSGLDLDLGRSFYVNLGNDRPNITPSVVHMKSSKDYEAVFPHLPDPANVKSADDFSKTIVFTNAVKKTQVLCRILRRRYAPEVRGAIDFLHSHRTAKAKRRVMRDFRKGKIKILIATEAAGMGADIRDIELIIQFGVPSSLSVWTQRAGRAGRCPELQARAILLVERSMFQRRKKRKRGAGKANALPTREPESSDSESDSDSDTEERPAEHPAIGTVTPQPQTDADPVQDPSQQLTPGSADGLEWGKKVDPVLREYISSLDCRRDAADRHFNNPPRSPPTGECCDNCTEKARSSPPETPPPRTPEPTESPVSSAHSTPSKSRNANGKRAVTYGQGPKTRRKDHLKDARAALERWRIKTYLEKYGHTMFTPEHPSALKQYPMVPRSYLRGFLLRNISVMSYKFSRGWIRRSVTLGSMQTSVAQRSVLRSGERQNPWYPRNLPNAEDAHRNVPRLRSCRRTRM</sequence>
<dbReference type="GO" id="GO:0005737">
    <property type="term" value="C:cytoplasm"/>
    <property type="evidence" value="ECO:0007669"/>
    <property type="project" value="TreeGrafter"/>
</dbReference>
<dbReference type="GO" id="GO:0016787">
    <property type="term" value="F:hydrolase activity"/>
    <property type="evidence" value="ECO:0007669"/>
    <property type="project" value="UniProtKB-KW"/>
</dbReference>
<accession>A0AAD6Y3G7</accession>
<dbReference type="PANTHER" id="PTHR13710:SF120">
    <property type="entry name" value="BIFUNCTIONAL 3'-5' EXONUCLEASE_ATP-DEPENDENT HELICASE WRN"/>
    <property type="match status" value="1"/>
</dbReference>
<dbReference type="InterPro" id="IPR027417">
    <property type="entry name" value="P-loop_NTPase"/>
</dbReference>
<dbReference type="GO" id="GO:0005524">
    <property type="term" value="F:ATP binding"/>
    <property type="evidence" value="ECO:0007669"/>
    <property type="project" value="UniProtKB-KW"/>
</dbReference>
<evidence type="ECO:0000259" key="7">
    <source>
        <dbReference type="PROSITE" id="PS51192"/>
    </source>
</evidence>
<feature type="region of interest" description="Disordered" evidence="6">
    <location>
        <begin position="408"/>
        <end position="481"/>
    </location>
</feature>
<dbReference type="GO" id="GO:0043138">
    <property type="term" value="F:3'-5' DNA helicase activity"/>
    <property type="evidence" value="ECO:0007669"/>
    <property type="project" value="UniProtKB-EC"/>
</dbReference>
<feature type="region of interest" description="Disordered" evidence="6">
    <location>
        <begin position="504"/>
        <end position="579"/>
    </location>
</feature>
<evidence type="ECO:0000256" key="5">
    <source>
        <dbReference type="ARBA" id="ARBA00034808"/>
    </source>
</evidence>
<evidence type="ECO:0000256" key="3">
    <source>
        <dbReference type="ARBA" id="ARBA00022840"/>
    </source>
</evidence>
<dbReference type="Gene3D" id="3.40.50.300">
    <property type="entry name" value="P-loop containing nucleotide triphosphate hydrolases"/>
    <property type="match status" value="2"/>
</dbReference>
<comment type="caution">
    <text evidence="9">The sequence shown here is derived from an EMBL/GenBank/DDBJ whole genome shotgun (WGS) entry which is preliminary data.</text>
</comment>
<dbReference type="InterPro" id="IPR011545">
    <property type="entry name" value="DEAD/DEAH_box_helicase_dom"/>
</dbReference>
<evidence type="ECO:0000256" key="6">
    <source>
        <dbReference type="SAM" id="MobiDB-lite"/>
    </source>
</evidence>
<comment type="similarity">
    <text evidence="1">Belongs to the helicase family. RecQ subfamily.</text>
</comment>
<dbReference type="PANTHER" id="PTHR13710">
    <property type="entry name" value="DNA HELICASE RECQ FAMILY MEMBER"/>
    <property type="match status" value="1"/>
</dbReference>
<dbReference type="GO" id="GO:0009378">
    <property type="term" value="F:four-way junction helicase activity"/>
    <property type="evidence" value="ECO:0007669"/>
    <property type="project" value="TreeGrafter"/>
</dbReference>
<keyword evidence="10" id="KW-1185">Reference proteome</keyword>
<dbReference type="Proteomes" id="UP001219525">
    <property type="component" value="Unassembled WGS sequence"/>
</dbReference>
<dbReference type="AlphaFoldDB" id="A0AAD6Y3G7"/>
<reference evidence="9" key="1">
    <citation type="submission" date="2023-03" db="EMBL/GenBank/DDBJ databases">
        <title>Massive genome expansion in bonnet fungi (Mycena s.s.) driven by repeated elements and novel gene families across ecological guilds.</title>
        <authorList>
            <consortium name="Lawrence Berkeley National Laboratory"/>
            <person name="Harder C.B."/>
            <person name="Miyauchi S."/>
            <person name="Viragh M."/>
            <person name="Kuo A."/>
            <person name="Thoen E."/>
            <person name="Andreopoulos B."/>
            <person name="Lu D."/>
            <person name="Skrede I."/>
            <person name="Drula E."/>
            <person name="Henrissat B."/>
            <person name="Morin E."/>
            <person name="Kohler A."/>
            <person name="Barry K."/>
            <person name="LaButti K."/>
            <person name="Morin E."/>
            <person name="Salamov A."/>
            <person name="Lipzen A."/>
            <person name="Mereny Z."/>
            <person name="Hegedus B."/>
            <person name="Baldrian P."/>
            <person name="Stursova M."/>
            <person name="Weitz H."/>
            <person name="Taylor A."/>
            <person name="Grigoriev I.V."/>
            <person name="Nagy L.G."/>
            <person name="Martin F."/>
            <person name="Kauserud H."/>
        </authorList>
    </citation>
    <scope>NUCLEOTIDE SEQUENCE</scope>
    <source>
        <strain evidence="9">9144</strain>
    </source>
</reference>
<feature type="domain" description="Helicase C-terminal" evidence="8">
    <location>
        <begin position="283"/>
        <end position="429"/>
    </location>
</feature>
<keyword evidence="3" id="KW-0067">ATP-binding</keyword>